<keyword evidence="2" id="KW-1185">Reference proteome</keyword>
<protein>
    <submittedName>
        <fullName evidence="1">Uncharacterized protein</fullName>
    </submittedName>
</protein>
<dbReference type="Proteomes" id="UP001172386">
    <property type="component" value="Unassembled WGS sequence"/>
</dbReference>
<reference evidence="1" key="1">
    <citation type="submission" date="2022-10" db="EMBL/GenBank/DDBJ databases">
        <title>Culturing micro-colonial fungi from biological soil crusts in the Mojave desert and describing Neophaeococcomyces mojavensis, and introducing the new genera and species Taxawa tesnikishii.</title>
        <authorList>
            <person name="Kurbessoian T."/>
            <person name="Stajich J.E."/>
        </authorList>
    </citation>
    <scope>NUCLEOTIDE SEQUENCE</scope>
    <source>
        <strain evidence="1">JES_112</strain>
    </source>
</reference>
<gene>
    <name evidence="1" type="ORF">H2198_001409</name>
</gene>
<name>A0ACC3AGX1_9EURO</name>
<evidence type="ECO:0000313" key="1">
    <source>
        <dbReference type="EMBL" id="KAJ9662275.1"/>
    </source>
</evidence>
<proteinExistence type="predicted"/>
<sequence length="435" mass="49030">MDLWYELHEPFAQLFPSLSFQYQPVTCIQVRSTSPGAHEFSQGEFQTEQDFPSLQDVVSNTLSFRTHGSMRKNGRRRTPQTFIRISTIFFPQTIDRKLDRSNANEDLIPSLLFSPAEHGRSGVSLRRDPNPEQVTVDARQVLTRLGCTEAHFVHIFNHLELSASLLRCIVSNQAEYARHKPCLSDTTFSSASATLRISPISDRDLVMSFSFNPVAATTRVLLHGCSEEDIAEVAEFVELLQPYAGHPYFMAVLILEMHQKRLVRVYEDFRQTGLQMSRNAFANTGFDILTGLQNDGQAEGGYRQAIKVAHQLSEQIFSLQTDLAALRAQMNDIRLCVVFVSEHSNQVQKEYMEKYGSLLTDRLDQLMQENDHLQAKTSTVKESALSLIGSMWNIITQNDSQISREIAIASKRDSSIMMGITVGTLTFLPGTAIAR</sequence>
<organism evidence="1 2">
    <name type="scientific">Neophaeococcomyces mojaviensis</name>
    <dbReference type="NCBI Taxonomy" id="3383035"/>
    <lineage>
        <taxon>Eukaryota</taxon>
        <taxon>Fungi</taxon>
        <taxon>Dikarya</taxon>
        <taxon>Ascomycota</taxon>
        <taxon>Pezizomycotina</taxon>
        <taxon>Eurotiomycetes</taxon>
        <taxon>Chaetothyriomycetidae</taxon>
        <taxon>Chaetothyriales</taxon>
        <taxon>Chaetothyriales incertae sedis</taxon>
        <taxon>Neophaeococcomyces</taxon>
    </lineage>
</organism>
<evidence type="ECO:0000313" key="2">
    <source>
        <dbReference type="Proteomes" id="UP001172386"/>
    </source>
</evidence>
<accession>A0ACC3AGX1</accession>
<dbReference type="EMBL" id="JAPDRQ010000016">
    <property type="protein sequence ID" value="KAJ9662275.1"/>
    <property type="molecule type" value="Genomic_DNA"/>
</dbReference>
<comment type="caution">
    <text evidence="1">The sequence shown here is derived from an EMBL/GenBank/DDBJ whole genome shotgun (WGS) entry which is preliminary data.</text>
</comment>